<evidence type="ECO:0000313" key="15">
    <source>
        <dbReference type="Proteomes" id="UP000886857"/>
    </source>
</evidence>
<evidence type="ECO:0000256" key="8">
    <source>
        <dbReference type="ARBA" id="ARBA00022679"/>
    </source>
</evidence>
<accession>A0A9D1N9D0</accession>
<dbReference type="AlphaFoldDB" id="A0A9D1N9D0"/>
<dbReference type="Proteomes" id="UP000886857">
    <property type="component" value="Unassembled WGS sequence"/>
</dbReference>
<dbReference type="InterPro" id="IPR001085">
    <property type="entry name" value="Ser_HO-MeTrfase"/>
</dbReference>
<dbReference type="GO" id="GO:0005829">
    <property type="term" value="C:cytosol"/>
    <property type="evidence" value="ECO:0007669"/>
    <property type="project" value="TreeGrafter"/>
</dbReference>
<comment type="pathway">
    <text evidence="11">Amino-acid biosynthesis; glycine biosynthesis; glycine from L-serine: step 1/1.</text>
</comment>
<comment type="caution">
    <text evidence="14">The sequence shown here is derived from an EMBL/GenBank/DDBJ whole genome shotgun (WGS) entry which is preliminary data.</text>
</comment>
<evidence type="ECO:0000256" key="4">
    <source>
        <dbReference type="ARBA" id="ARBA00011738"/>
    </source>
</evidence>
<dbReference type="Pfam" id="PF00464">
    <property type="entry name" value="SHMT"/>
    <property type="match status" value="1"/>
</dbReference>
<protein>
    <recommendedName>
        <fullName evidence="11">Serine hydroxymethyltransferase</fullName>
        <shortName evidence="11">SHMT</shortName>
        <shortName evidence="11">Serine methylase</shortName>
        <ecNumber evidence="11">2.1.2.1</ecNumber>
    </recommendedName>
</protein>
<evidence type="ECO:0000256" key="6">
    <source>
        <dbReference type="ARBA" id="ARBA00022563"/>
    </source>
</evidence>
<dbReference type="HAMAP" id="MF_00051">
    <property type="entry name" value="SHMT"/>
    <property type="match status" value="1"/>
</dbReference>
<evidence type="ECO:0000313" key="14">
    <source>
        <dbReference type="EMBL" id="HIU98947.1"/>
    </source>
</evidence>
<organism evidence="14 15">
    <name type="scientific">Candidatus Limadaptatus stercoripullorum</name>
    <dbReference type="NCBI Taxonomy" id="2840846"/>
    <lineage>
        <taxon>Bacteria</taxon>
        <taxon>Bacillati</taxon>
        <taxon>Bacillota</taxon>
        <taxon>Clostridia</taxon>
        <taxon>Eubacteriales</taxon>
        <taxon>Candidatus Limadaptatus</taxon>
    </lineage>
</organism>
<dbReference type="GO" id="GO:0019264">
    <property type="term" value="P:glycine biosynthetic process from serine"/>
    <property type="evidence" value="ECO:0007669"/>
    <property type="project" value="UniProtKB-UniRule"/>
</dbReference>
<dbReference type="Gene3D" id="3.40.640.10">
    <property type="entry name" value="Type I PLP-dependent aspartate aminotransferase-like (Major domain)"/>
    <property type="match status" value="1"/>
</dbReference>
<dbReference type="PROSITE" id="PS00096">
    <property type="entry name" value="SHMT"/>
    <property type="match status" value="1"/>
</dbReference>
<evidence type="ECO:0000256" key="5">
    <source>
        <dbReference type="ARBA" id="ARBA00022490"/>
    </source>
</evidence>
<reference evidence="14" key="1">
    <citation type="submission" date="2020-10" db="EMBL/GenBank/DDBJ databases">
        <authorList>
            <person name="Gilroy R."/>
        </authorList>
    </citation>
    <scope>NUCLEOTIDE SEQUENCE</scope>
    <source>
        <strain evidence="14">10406</strain>
    </source>
</reference>
<keyword evidence="9 11" id="KW-0663">Pyridoxal phosphate</keyword>
<gene>
    <name evidence="11" type="primary">glyA</name>
    <name evidence="14" type="ORF">IAC73_03790</name>
</gene>
<dbReference type="InterPro" id="IPR015424">
    <property type="entry name" value="PyrdxlP-dep_Trfase"/>
</dbReference>
<evidence type="ECO:0000256" key="12">
    <source>
        <dbReference type="PIRSR" id="PIRSR000412-50"/>
    </source>
</evidence>
<feature type="modified residue" description="N6-(pyridoxal phosphate)lysine" evidence="11 12">
    <location>
        <position position="229"/>
    </location>
</feature>
<feature type="site" description="Plays an important role in substrate specificity" evidence="11">
    <location>
        <position position="228"/>
    </location>
</feature>
<evidence type="ECO:0000256" key="1">
    <source>
        <dbReference type="ARBA" id="ARBA00001933"/>
    </source>
</evidence>
<dbReference type="PANTHER" id="PTHR11680">
    <property type="entry name" value="SERINE HYDROXYMETHYLTRANSFERASE"/>
    <property type="match status" value="1"/>
</dbReference>
<dbReference type="GO" id="GO:0004372">
    <property type="term" value="F:glycine hydroxymethyltransferase activity"/>
    <property type="evidence" value="ECO:0007669"/>
    <property type="project" value="UniProtKB-UniRule"/>
</dbReference>
<keyword evidence="7 11" id="KW-0028">Amino-acid biosynthesis</keyword>
<comment type="subcellular location">
    <subcellularLocation>
        <location evidence="2 11">Cytoplasm</location>
    </subcellularLocation>
</comment>
<comment type="function">
    <text evidence="10">Catalyzes the reversible interconversion of serine and glycine with tetrahydrofolate (THF) serving as the one-carbon carrier. This reaction serves as the major source of one-carbon groups required for the biosynthesis of purines, thymidylate, methionine, and other important biomolecules. Also exhibits THF-independent aldolase activity toward beta-hydroxyamino acids, producing glycine and aldehydes, via a retro-aldol mechanism. Thus, is able to catalyze the cleavage of L-allo-threonine.</text>
</comment>
<evidence type="ECO:0000256" key="2">
    <source>
        <dbReference type="ARBA" id="ARBA00004496"/>
    </source>
</evidence>
<dbReference type="InterPro" id="IPR015422">
    <property type="entry name" value="PyrdxlP-dep_Trfase_small"/>
</dbReference>
<comment type="caution">
    <text evidence="11">Lacks conserved residue(s) required for the propagation of feature annotation.</text>
</comment>
<evidence type="ECO:0000256" key="3">
    <source>
        <dbReference type="ARBA" id="ARBA00006376"/>
    </source>
</evidence>
<reference evidence="14" key="2">
    <citation type="journal article" date="2021" name="PeerJ">
        <title>Extensive microbial diversity within the chicken gut microbiome revealed by metagenomics and culture.</title>
        <authorList>
            <person name="Gilroy R."/>
            <person name="Ravi A."/>
            <person name="Getino M."/>
            <person name="Pursley I."/>
            <person name="Horton D.L."/>
            <person name="Alikhan N.F."/>
            <person name="Baker D."/>
            <person name="Gharbi K."/>
            <person name="Hall N."/>
            <person name="Watson M."/>
            <person name="Adriaenssens E.M."/>
            <person name="Foster-Nyarko E."/>
            <person name="Jarju S."/>
            <person name="Secka A."/>
            <person name="Antonio M."/>
            <person name="Oren A."/>
            <person name="Chaudhuri R.R."/>
            <person name="La Ragione R."/>
            <person name="Hildebrand F."/>
            <person name="Pallen M.J."/>
        </authorList>
    </citation>
    <scope>NUCLEOTIDE SEQUENCE</scope>
    <source>
        <strain evidence="14">10406</strain>
    </source>
</reference>
<proteinExistence type="inferred from homology"/>
<keyword evidence="8 11" id="KW-0808">Transferase</keyword>
<dbReference type="GO" id="GO:0035999">
    <property type="term" value="P:tetrahydrofolate interconversion"/>
    <property type="evidence" value="ECO:0007669"/>
    <property type="project" value="UniProtKB-UniRule"/>
</dbReference>
<dbReference type="InterPro" id="IPR015421">
    <property type="entry name" value="PyrdxlP-dep_Trfase_major"/>
</dbReference>
<comment type="cofactor">
    <cofactor evidence="1 11 12">
        <name>pyridoxal 5'-phosphate</name>
        <dbReference type="ChEBI" id="CHEBI:597326"/>
    </cofactor>
</comment>
<dbReference type="InterPro" id="IPR019798">
    <property type="entry name" value="Ser_HO-MeTrfase_PLP_BS"/>
</dbReference>
<dbReference type="SUPFAM" id="SSF53383">
    <property type="entry name" value="PLP-dependent transferases"/>
    <property type="match status" value="1"/>
</dbReference>
<evidence type="ECO:0000259" key="13">
    <source>
        <dbReference type="Pfam" id="PF00464"/>
    </source>
</evidence>
<dbReference type="PIRSF" id="PIRSF000412">
    <property type="entry name" value="SHMT"/>
    <property type="match status" value="1"/>
</dbReference>
<comment type="similarity">
    <text evidence="3 11">Belongs to the SHMT family.</text>
</comment>
<sequence length="418" mass="45415">MVDLKSIKAVDPELYDSMVEELHRQQHNLELIASENIVSPAVMAAAGTFYTNKYAEGYPRKRYYGGCQYVDRAEELAIERAKQLFGAKYANVQAHSGSNANFAVYYAILKPGDTVLGMSLSEGGHLTHGSPVNLSGRLFKFVSYGLSRETGMIDYDDVRAKALEYRPKLIVAGASAYARVIDFKKFREIADEIGAYFMVDIAHIAGLVAAGVHPSPVPYADFVTSTTHKTLRGPRGGLILTNNEELAKLIDKNIFPGSQGGPLMHIIAAKAVAFKEALSPEFKAYQEQVVRNAKALAATLLSRGVNLVSGGTDNHLMLLNLVGTGVTGRQLEIWLDEAHITVNKNAVPDDPEKPFVTSGVRIGTPSVTTRGMDEKDMEVIGNCIADVIEKGEAALPEVTEKVLALCAAHPLYEDDVIF</sequence>
<dbReference type="EC" id="2.1.2.1" evidence="11"/>
<keyword evidence="5 11" id="KW-0963">Cytoplasm</keyword>
<evidence type="ECO:0000256" key="7">
    <source>
        <dbReference type="ARBA" id="ARBA00022605"/>
    </source>
</evidence>
<dbReference type="GO" id="GO:0030170">
    <property type="term" value="F:pyridoxal phosphate binding"/>
    <property type="evidence" value="ECO:0007669"/>
    <property type="project" value="UniProtKB-UniRule"/>
</dbReference>
<feature type="binding site" evidence="11">
    <location>
        <begin position="124"/>
        <end position="126"/>
    </location>
    <ligand>
        <name>(6S)-5,6,7,8-tetrahydrofolate</name>
        <dbReference type="ChEBI" id="CHEBI:57453"/>
    </ligand>
</feature>
<evidence type="ECO:0000256" key="11">
    <source>
        <dbReference type="HAMAP-Rule" id="MF_00051"/>
    </source>
</evidence>
<evidence type="ECO:0000256" key="10">
    <source>
        <dbReference type="ARBA" id="ARBA00054606"/>
    </source>
</evidence>
<comment type="subunit">
    <text evidence="4 11">Homodimer.</text>
</comment>
<comment type="catalytic activity">
    <reaction evidence="11">
        <text>(6R)-5,10-methylene-5,6,7,8-tetrahydrofolate + glycine + H2O = (6S)-5,6,7,8-tetrahydrofolate + L-serine</text>
        <dbReference type="Rhea" id="RHEA:15481"/>
        <dbReference type="ChEBI" id="CHEBI:15377"/>
        <dbReference type="ChEBI" id="CHEBI:15636"/>
        <dbReference type="ChEBI" id="CHEBI:33384"/>
        <dbReference type="ChEBI" id="CHEBI:57305"/>
        <dbReference type="ChEBI" id="CHEBI:57453"/>
        <dbReference type="EC" id="2.1.2.1"/>
    </reaction>
</comment>
<dbReference type="CDD" id="cd00378">
    <property type="entry name" value="SHMT"/>
    <property type="match status" value="1"/>
</dbReference>
<dbReference type="FunFam" id="3.40.640.10:FF:000001">
    <property type="entry name" value="Serine hydroxymethyltransferase"/>
    <property type="match status" value="1"/>
</dbReference>
<dbReference type="InterPro" id="IPR049943">
    <property type="entry name" value="Ser_HO-MeTrfase-like"/>
</dbReference>
<comment type="pathway">
    <text evidence="11">One-carbon metabolism; tetrahydrofolate interconversion.</text>
</comment>
<dbReference type="Gene3D" id="3.90.1150.10">
    <property type="entry name" value="Aspartate Aminotransferase, domain 1"/>
    <property type="match status" value="1"/>
</dbReference>
<name>A0A9D1N9D0_9FIRM</name>
<dbReference type="PANTHER" id="PTHR11680:SF35">
    <property type="entry name" value="SERINE HYDROXYMETHYLTRANSFERASE 1"/>
    <property type="match status" value="1"/>
</dbReference>
<feature type="binding site" evidence="11">
    <location>
        <position position="120"/>
    </location>
    <ligand>
        <name>(6S)-5,6,7,8-tetrahydrofolate</name>
        <dbReference type="ChEBI" id="CHEBI:57453"/>
    </ligand>
</feature>
<feature type="domain" description="Serine hydroxymethyltransferase-like" evidence="13">
    <location>
        <begin position="8"/>
        <end position="384"/>
    </location>
</feature>
<keyword evidence="6 11" id="KW-0554">One-carbon metabolism</keyword>
<dbReference type="NCBIfam" id="NF000586">
    <property type="entry name" value="PRK00011.1"/>
    <property type="match status" value="1"/>
</dbReference>
<dbReference type="EMBL" id="DVOE01000057">
    <property type="protein sequence ID" value="HIU98947.1"/>
    <property type="molecule type" value="Genomic_DNA"/>
</dbReference>
<dbReference type="InterPro" id="IPR039429">
    <property type="entry name" value="SHMT-like_dom"/>
</dbReference>
<feature type="binding site" evidence="11">
    <location>
        <position position="244"/>
    </location>
    <ligand>
        <name>(6S)-5,6,7,8-tetrahydrofolate</name>
        <dbReference type="ChEBI" id="CHEBI:57453"/>
    </ligand>
</feature>
<evidence type="ECO:0000256" key="9">
    <source>
        <dbReference type="ARBA" id="ARBA00022898"/>
    </source>
</evidence>